<protein>
    <submittedName>
        <fullName evidence="5">Protoglobin domain-containing protein</fullName>
    </submittedName>
</protein>
<evidence type="ECO:0000313" key="6">
    <source>
        <dbReference type="Proteomes" id="UP001596022"/>
    </source>
</evidence>
<dbReference type="EMBL" id="JBHSFW010000006">
    <property type="protein sequence ID" value="MFC4619213.1"/>
    <property type="molecule type" value="Genomic_DNA"/>
</dbReference>
<gene>
    <name evidence="5" type="ORF">ACFO4N_10855</name>
</gene>
<keyword evidence="6" id="KW-1185">Reference proteome</keyword>
<evidence type="ECO:0000259" key="4">
    <source>
        <dbReference type="PROSITE" id="PS50111"/>
    </source>
</evidence>
<dbReference type="CDD" id="cd01068">
    <property type="entry name" value="globin_sensor"/>
    <property type="match status" value="1"/>
</dbReference>
<dbReference type="Pfam" id="PF00015">
    <property type="entry name" value="MCPsignal"/>
    <property type="match status" value="1"/>
</dbReference>
<evidence type="ECO:0000256" key="1">
    <source>
        <dbReference type="ARBA" id="ARBA00023224"/>
    </source>
</evidence>
<dbReference type="Proteomes" id="UP001596022">
    <property type="component" value="Unassembled WGS sequence"/>
</dbReference>
<dbReference type="InterPro" id="IPR012292">
    <property type="entry name" value="Globin/Proto"/>
</dbReference>
<reference evidence="6" key="1">
    <citation type="journal article" date="2019" name="Int. J. Syst. Evol. Microbiol.">
        <title>The Global Catalogue of Microorganisms (GCM) 10K type strain sequencing project: providing services to taxonomists for standard genome sequencing and annotation.</title>
        <authorList>
            <consortium name="The Broad Institute Genomics Platform"/>
            <consortium name="The Broad Institute Genome Sequencing Center for Infectious Disease"/>
            <person name="Wu L."/>
            <person name="Ma J."/>
        </authorList>
    </citation>
    <scope>NUCLEOTIDE SEQUENCE [LARGE SCALE GENOMIC DNA]</scope>
    <source>
        <strain evidence="6">CGMCC 1.16306</strain>
    </source>
</reference>
<sequence>MFWKKTSTDEQASIMKKAEQESVIIQTKQKNTQLQLQLMGLTKKDLQVVKHVRPIVEQHIDEMTTTFYEEILKIDHLKQIIVEKSSVERLRKTLRTHILEMFNGKIDDVYFEKRLKIARVHNYVGLESQWYLSSFQTLFNTFISIIQDDIQHPADKELVIHAVSKMFSLEQQIVVSAYEERKVDEIKTYQKKQEETTEHIIATGQALIAATEETSRSIENVVKSKDEVSKLVRDSESELKETQQLAISGEEKLNALETQLFNVSNNLVEMQEVLSELHRSSEDIQSIVQIVQDIANQTNMLSLNASIEAARAGHEGHGFAVVASEVRKLSDQTAQSVEEIKVLIGKSRSFTASVTESIQHIEASVDNGSSHFMSTKSAFEDIVRAMEQNIGNINKMVQEINALATGIDDISAASDTVNRSANLLSAASDQMD</sequence>
<proteinExistence type="predicted"/>
<evidence type="ECO:0000256" key="3">
    <source>
        <dbReference type="SAM" id="Coils"/>
    </source>
</evidence>
<accession>A0ABV9GMQ5</accession>
<feature type="domain" description="Methyl-accepting transducer" evidence="4">
    <location>
        <begin position="182"/>
        <end position="418"/>
    </location>
</feature>
<dbReference type="Gene3D" id="1.10.287.950">
    <property type="entry name" value="Methyl-accepting chemotaxis protein"/>
    <property type="match status" value="1"/>
</dbReference>
<keyword evidence="1 2" id="KW-0807">Transducer</keyword>
<evidence type="ECO:0000256" key="2">
    <source>
        <dbReference type="PROSITE-ProRule" id="PRU00284"/>
    </source>
</evidence>
<dbReference type="PROSITE" id="PS50111">
    <property type="entry name" value="CHEMOTAXIS_TRANSDUC_2"/>
    <property type="match status" value="1"/>
</dbReference>
<feature type="coiled-coil region" evidence="3">
    <location>
        <begin position="225"/>
        <end position="273"/>
    </location>
</feature>
<dbReference type="RefSeq" id="WP_376846309.1">
    <property type="nucleotide sequence ID" value="NZ_JBHSFW010000006.1"/>
</dbReference>
<organism evidence="5 6">
    <name type="scientific">Camelliibacillus cellulosilyticus</name>
    <dbReference type="NCBI Taxonomy" id="2174486"/>
    <lineage>
        <taxon>Bacteria</taxon>
        <taxon>Bacillati</taxon>
        <taxon>Bacillota</taxon>
        <taxon>Bacilli</taxon>
        <taxon>Bacillales</taxon>
        <taxon>Sporolactobacillaceae</taxon>
        <taxon>Camelliibacillus</taxon>
    </lineage>
</organism>
<dbReference type="Pfam" id="PF11563">
    <property type="entry name" value="Protoglobin"/>
    <property type="match status" value="1"/>
</dbReference>
<dbReference type="SUPFAM" id="SSF58104">
    <property type="entry name" value="Methyl-accepting chemotaxis protein (MCP) signaling domain"/>
    <property type="match status" value="1"/>
</dbReference>
<dbReference type="SMART" id="SM00283">
    <property type="entry name" value="MA"/>
    <property type="match status" value="1"/>
</dbReference>
<dbReference type="PANTHER" id="PTHR32089:SF112">
    <property type="entry name" value="LYSOZYME-LIKE PROTEIN-RELATED"/>
    <property type="match status" value="1"/>
</dbReference>
<dbReference type="InterPro" id="IPR044398">
    <property type="entry name" value="Globin-sensor_dom"/>
</dbReference>
<dbReference type="InterPro" id="IPR039379">
    <property type="entry name" value="Protoglobin_sensor_dom"/>
</dbReference>
<evidence type="ECO:0000313" key="5">
    <source>
        <dbReference type="EMBL" id="MFC4619213.1"/>
    </source>
</evidence>
<comment type="caution">
    <text evidence="5">The sequence shown here is derived from an EMBL/GenBank/DDBJ whole genome shotgun (WGS) entry which is preliminary data.</text>
</comment>
<dbReference type="Gene3D" id="1.10.490.10">
    <property type="entry name" value="Globins"/>
    <property type="match status" value="1"/>
</dbReference>
<name>A0ABV9GMQ5_9BACL</name>
<dbReference type="PANTHER" id="PTHR32089">
    <property type="entry name" value="METHYL-ACCEPTING CHEMOTAXIS PROTEIN MCPB"/>
    <property type="match status" value="1"/>
</dbReference>
<dbReference type="InterPro" id="IPR004089">
    <property type="entry name" value="MCPsignal_dom"/>
</dbReference>
<dbReference type="InterPro" id="IPR009050">
    <property type="entry name" value="Globin-like_sf"/>
</dbReference>
<dbReference type="SUPFAM" id="SSF46458">
    <property type="entry name" value="Globin-like"/>
    <property type="match status" value="1"/>
</dbReference>
<keyword evidence="3" id="KW-0175">Coiled coil</keyword>